<evidence type="ECO:0000313" key="2">
    <source>
        <dbReference type="Proteomes" id="UP001152798"/>
    </source>
</evidence>
<proteinExistence type="predicted"/>
<accession>A0A9P0HD64</accession>
<reference evidence="1" key="1">
    <citation type="submission" date="2022-01" db="EMBL/GenBank/DDBJ databases">
        <authorList>
            <person name="King R."/>
        </authorList>
    </citation>
    <scope>NUCLEOTIDE SEQUENCE</scope>
</reference>
<dbReference type="Proteomes" id="UP001152798">
    <property type="component" value="Chromosome 4"/>
</dbReference>
<gene>
    <name evidence="1" type="ORF">NEZAVI_LOCUS9164</name>
</gene>
<protein>
    <submittedName>
        <fullName evidence="1">Uncharacterized protein</fullName>
    </submittedName>
</protein>
<organism evidence="1 2">
    <name type="scientific">Nezara viridula</name>
    <name type="common">Southern green stink bug</name>
    <name type="synonym">Cimex viridulus</name>
    <dbReference type="NCBI Taxonomy" id="85310"/>
    <lineage>
        <taxon>Eukaryota</taxon>
        <taxon>Metazoa</taxon>
        <taxon>Ecdysozoa</taxon>
        <taxon>Arthropoda</taxon>
        <taxon>Hexapoda</taxon>
        <taxon>Insecta</taxon>
        <taxon>Pterygota</taxon>
        <taxon>Neoptera</taxon>
        <taxon>Paraneoptera</taxon>
        <taxon>Hemiptera</taxon>
        <taxon>Heteroptera</taxon>
        <taxon>Panheteroptera</taxon>
        <taxon>Pentatomomorpha</taxon>
        <taxon>Pentatomoidea</taxon>
        <taxon>Pentatomidae</taxon>
        <taxon>Pentatominae</taxon>
        <taxon>Nezara</taxon>
    </lineage>
</organism>
<evidence type="ECO:0000313" key="1">
    <source>
        <dbReference type="EMBL" id="CAH1399785.1"/>
    </source>
</evidence>
<name>A0A9P0HD64_NEZVI</name>
<sequence>MPTDSHSIDIKPLSIQEDIYPSCIFEACCNASHPLLSDPATGSLCYLGECCRLLLDIVTQDPAFAQCRFWWH</sequence>
<keyword evidence="2" id="KW-1185">Reference proteome</keyword>
<dbReference type="EMBL" id="OV725080">
    <property type="protein sequence ID" value="CAH1399785.1"/>
    <property type="molecule type" value="Genomic_DNA"/>
</dbReference>
<dbReference type="AlphaFoldDB" id="A0A9P0HD64"/>